<feature type="transmembrane region" description="Helical" evidence="1">
    <location>
        <begin position="7"/>
        <end position="25"/>
    </location>
</feature>
<feature type="transmembrane region" description="Helical" evidence="1">
    <location>
        <begin position="31"/>
        <end position="51"/>
    </location>
</feature>
<protein>
    <recommendedName>
        <fullName evidence="4">DUF2809 domain-containing protein</fullName>
    </recommendedName>
</protein>
<keyword evidence="1" id="KW-0812">Transmembrane</keyword>
<name>A0A1K2IJU2_9FLAO</name>
<keyword evidence="3" id="KW-1185">Reference proteome</keyword>
<reference evidence="2 3" key="1">
    <citation type="submission" date="2016-10" db="EMBL/GenBank/DDBJ databases">
        <authorList>
            <person name="de Groot N.N."/>
        </authorList>
    </citation>
    <scope>NUCLEOTIDE SEQUENCE [LARGE SCALE GENOMIC DNA]</scope>
    <source>
        <strain evidence="2 3">DSM 18180</strain>
    </source>
</reference>
<evidence type="ECO:0000313" key="2">
    <source>
        <dbReference type="EMBL" id="SFZ92713.1"/>
    </source>
</evidence>
<dbReference type="AlphaFoldDB" id="A0A1K2IJU2"/>
<keyword evidence="1" id="KW-0472">Membrane</keyword>
<organism evidence="2 3">
    <name type="scientific">Flaviramulus basaltis</name>
    <dbReference type="NCBI Taxonomy" id="369401"/>
    <lineage>
        <taxon>Bacteria</taxon>
        <taxon>Pseudomonadati</taxon>
        <taxon>Bacteroidota</taxon>
        <taxon>Flavobacteriia</taxon>
        <taxon>Flavobacteriales</taxon>
        <taxon>Flavobacteriaceae</taxon>
        <taxon>Flaviramulus</taxon>
    </lineage>
</organism>
<evidence type="ECO:0000313" key="3">
    <source>
        <dbReference type="Proteomes" id="UP000182544"/>
    </source>
</evidence>
<keyword evidence="1" id="KW-1133">Transmembrane helix</keyword>
<dbReference type="InterPro" id="IPR021257">
    <property type="entry name" value="DUF2809"/>
</dbReference>
<feature type="transmembrane region" description="Helical" evidence="1">
    <location>
        <begin position="58"/>
        <end position="77"/>
    </location>
</feature>
<dbReference type="OrthoDB" id="5360192at2"/>
<dbReference type="Proteomes" id="UP000182544">
    <property type="component" value="Unassembled WGS sequence"/>
</dbReference>
<dbReference type="RefSeq" id="WP_072402107.1">
    <property type="nucleotide sequence ID" value="NZ_FPKV01000002.1"/>
</dbReference>
<sequence length="125" mass="14430">MKLNKTYLIISILLFIIEVLIAWYLKSGFIRHTFGDFLAVILLYSIVKSFLDINSFKLAIYVLVFAFIIEFLQLANILKAFNLENNNLIKTILGSTFQISDLVAYTLGIITILIIEYKICKLWIT</sequence>
<dbReference type="Pfam" id="PF10990">
    <property type="entry name" value="DUF2809"/>
    <property type="match status" value="1"/>
</dbReference>
<proteinExistence type="predicted"/>
<evidence type="ECO:0000256" key="1">
    <source>
        <dbReference type="SAM" id="Phobius"/>
    </source>
</evidence>
<dbReference type="EMBL" id="FPKV01000002">
    <property type="protein sequence ID" value="SFZ92713.1"/>
    <property type="molecule type" value="Genomic_DNA"/>
</dbReference>
<gene>
    <name evidence="2" type="ORF">SAMN05428642_102912</name>
</gene>
<dbReference type="STRING" id="369401.SAMN05428642_102912"/>
<feature type="transmembrane region" description="Helical" evidence="1">
    <location>
        <begin position="97"/>
        <end position="115"/>
    </location>
</feature>
<accession>A0A1K2IJU2</accession>
<evidence type="ECO:0008006" key="4">
    <source>
        <dbReference type="Google" id="ProtNLM"/>
    </source>
</evidence>